<feature type="compositionally biased region" description="Basic and acidic residues" evidence="1">
    <location>
        <begin position="12"/>
        <end position="27"/>
    </location>
</feature>
<dbReference type="EMBL" id="MRZV01000112">
    <property type="protein sequence ID" value="PIK58485.1"/>
    <property type="molecule type" value="Genomic_DNA"/>
</dbReference>
<protein>
    <submittedName>
        <fullName evidence="2">Uncharacterized protein</fullName>
    </submittedName>
</protein>
<dbReference type="PANTHER" id="PTHR47018">
    <property type="entry name" value="CXC DOMAIN-CONTAINING PROTEIN-RELATED"/>
    <property type="match status" value="1"/>
</dbReference>
<keyword evidence="3" id="KW-1185">Reference proteome</keyword>
<gene>
    <name evidence="2" type="ORF">BSL78_04618</name>
</gene>
<accession>A0A2G8LE51</accession>
<reference evidence="2 3" key="1">
    <citation type="journal article" date="2017" name="PLoS Biol.">
        <title>The sea cucumber genome provides insights into morphological evolution and visceral regeneration.</title>
        <authorList>
            <person name="Zhang X."/>
            <person name="Sun L."/>
            <person name="Yuan J."/>
            <person name="Sun Y."/>
            <person name="Gao Y."/>
            <person name="Zhang L."/>
            <person name="Li S."/>
            <person name="Dai H."/>
            <person name="Hamel J.F."/>
            <person name="Liu C."/>
            <person name="Yu Y."/>
            <person name="Liu S."/>
            <person name="Lin W."/>
            <person name="Guo K."/>
            <person name="Jin S."/>
            <person name="Xu P."/>
            <person name="Storey K.B."/>
            <person name="Huan P."/>
            <person name="Zhang T."/>
            <person name="Zhou Y."/>
            <person name="Zhang J."/>
            <person name="Lin C."/>
            <person name="Li X."/>
            <person name="Xing L."/>
            <person name="Huo D."/>
            <person name="Sun M."/>
            <person name="Wang L."/>
            <person name="Mercier A."/>
            <person name="Li F."/>
            <person name="Yang H."/>
            <person name="Xiang J."/>
        </authorList>
    </citation>
    <scope>NUCLEOTIDE SEQUENCE [LARGE SCALE GENOMIC DNA]</scope>
    <source>
        <strain evidence="2">Shaxun</strain>
        <tissue evidence="2">Muscle</tissue>
    </source>
</reference>
<evidence type="ECO:0000313" key="3">
    <source>
        <dbReference type="Proteomes" id="UP000230750"/>
    </source>
</evidence>
<sequence>MIGLTENPVMLDADRDWPGNQPRREGVNDNEDNEELPHHEEGHASQHRFQRHVKDLTEVLLSKGSPFEEESNDLVTLNNKVFESSAAAESVHKSESMGQEFQGQYKNFRESVLDSNVTLLTAPIKRNNSLLFHEEKSKKKTDTKLRMQHFKRHAELYGQAFVVLDSHGG</sequence>
<name>A0A2G8LE51_STIJA</name>
<feature type="compositionally biased region" description="Basic and acidic residues" evidence="1">
    <location>
        <begin position="35"/>
        <end position="44"/>
    </location>
</feature>
<comment type="caution">
    <text evidence="2">The sequence shown here is derived from an EMBL/GenBank/DDBJ whole genome shotgun (WGS) entry which is preliminary data.</text>
</comment>
<evidence type="ECO:0000256" key="1">
    <source>
        <dbReference type="SAM" id="MobiDB-lite"/>
    </source>
</evidence>
<dbReference type="AlphaFoldDB" id="A0A2G8LE51"/>
<dbReference type="OrthoDB" id="8955067at2759"/>
<dbReference type="Proteomes" id="UP000230750">
    <property type="component" value="Unassembled WGS sequence"/>
</dbReference>
<feature type="region of interest" description="Disordered" evidence="1">
    <location>
        <begin position="1"/>
        <end position="48"/>
    </location>
</feature>
<proteinExistence type="predicted"/>
<evidence type="ECO:0000313" key="2">
    <source>
        <dbReference type="EMBL" id="PIK58485.1"/>
    </source>
</evidence>
<organism evidence="2 3">
    <name type="scientific">Stichopus japonicus</name>
    <name type="common">Sea cucumber</name>
    <dbReference type="NCBI Taxonomy" id="307972"/>
    <lineage>
        <taxon>Eukaryota</taxon>
        <taxon>Metazoa</taxon>
        <taxon>Echinodermata</taxon>
        <taxon>Eleutherozoa</taxon>
        <taxon>Echinozoa</taxon>
        <taxon>Holothuroidea</taxon>
        <taxon>Aspidochirotacea</taxon>
        <taxon>Aspidochirotida</taxon>
        <taxon>Stichopodidae</taxon>
        <taxon>Apostichopus</taxon>
    </lineage>
</organism>